<reference evidence="2 3" key="1">
    <citation type="submission" date="2020-08" db="EMBL/GenBank/DDBJ databases">
        <title>The genome sequence of type strain Novosphingobium flavum NBRC 111647.</title>
        <authorList>
            <person name="Liu Y."/>
        </authorList>
    </citation>
    <scope>NUCLEOTIDE SEQUENCE [LARGE SCALE GENOMIC DNA]</scope>
    <source>
        <strain evidence="2 3">NBRC 111647</strain>
    </source>
</reference>
<dbReference type="Proteomes" id="UP000566813">
    <property type="component" value="Unassembled WGS sequence"/>
</dbReference>
<gene>
    <name evidence="2" type="ORF">H7F51_13160</name>
</gene>
<evidence type="ECO:0000313" key="2">
    <source>
        <dbReference type="EMBL" id="MBC2666471.1"/>
    </source>
</evidence>
<accession>A0A7X1FT57</accession>
<feature type="transmembrane region" description="Helical" evidence="1">
    <location>
        <begin position="176"/>
        <end position="193"/>
    </location>
</feature>
<protein>
    <submittedName>
        <fullName evidence="2">Uncharacterized protein</fullName>
    </submittedName>
</protein>
<keyword evidence="3" id="KW-1185">Reference proteome</keyword>
<keyword evidence="1" id="KW-1133">Transmembrane helix</keyword>
<evidence type="ECO:0000313" key="3">
    <source>
        <dbReference type="Proteomes" id="UP000566813"/>
    </source>
</evidence>
<feature type="transmembrane region" description="Helical" evidence="1">
    <location>
        <begin position="99"/>
        <end position="132"/>
    </location>
</feature>
<feature type="transmembrane region" description="Helical" evidence="1">
    <location>
        <begin position="12"/>
        <end position="30"/>
    </location>
</feature>
<keyword evidence="1" id="KW-0472">Membrane</keyword>
<name>A0A7X1FT57_9SPHN</name>
<feature type="transmembrane region" description="Helical" evidence="1">
    <location>
        <begin position="234"/>
        <end position="255"/>
    </location>
</feature>
<comment type="caution">
    <text evidence="2">The sequence shown here is derived from an EMBL/GenBank/DDBJ whole genome shotgun (WGS) entry which is preliminary data.</text>
</comment>
<feature type="transmembrane region" description="Helical" evidence="1">
    <location>
        <begin position="65"/>
        <end position="87"/>
    </location>
</feature>
<dbReference type="EMBL" id="JACLAW010000010">
    <property type="protein sequence ID" value="MBC2666471.1"/>
    <property type="molecule type" value="Genomic_DNA"/>
</dbReference>
<organism evidence="2 3">
    <name type="scientific">Novosphingobium flavum</name>
    <dbReference type="NCBI Taxonomy" id="1778672"/>
    <lineage>
        <taxon>Bacteria</taxon>
        <taxon>Pseudomonadati</taxon>
        <taxon>Pseudomonadota</taxon>
        <taxon>Alphaproteobacteria</taxon>
        <taxon>Sphingomonadales</taxon>
        <taxon>Sphingomonadaceae</taxon>
        <taxon>Novosphingobium</taxon>
    </lineage>
</organism>
<proteinExistence type="predicted"/>
<sequence length="366" mass="40964">MTIRSSRRNLIDLTGLALSLYLAFVMGFRMPNLWSANYYLPSLQDGFHRRMVVGTLLYPLGDWRFRYATAAALSIMILCALLSAILISAWRGDRRQRLLVCLFLLGPAGGFLFHEIGYLDLLLYLIAIALIAFTGNGWLSSGLLAGTVFVHEVAAFAIMPLVIACRFLADQDLRKAARSAAICTVTVAFYLAVNRTAEDAVVRTFVRVLASKADFIPRFDFWKSVYLQDNTHNFWVITDMPALICAATLALLAGMAAADGQDRRIRALNFVACFGAGIAPLLIGFVGWDTSRWIFLSLCSSSTLLFCARVRPISYYLAYALITFFMLLLVPLDYFDGYSPRSRAPRSQVDFLSRELPRELRQLPSR</sequence>
<dbReference type="RefSeq" id="WP_185664777.1">
    <property type="nucleotide sequence ID" value="NZ_JACLAW010000010.1"/>
</dbReference>
<evidence type="ECO:0000256" key="1">
    <source>
        <dbReference type="SAM" id="Phobius"/>
    </source>
</evidence>
<feature type="transmembrane region" description="Helical" evidence="1">
    <location>
        <begin position="138"/>
        <end position="164"/>
    </location>
</feature>
<dbReference type="AlphaFoldDB" id="A0A7X1FT57"/>
<keyword evidence="1" id="KW-0812">Transmembrane</keyword>
<feature type="transmembrane region" description="Helical" evidence="1">
    <location>
        <begin position="293"/>
        <end position="310"/>
    </location>
</feature>
<feature type="transmembrane region" description="Helical" evidence="1">
    <location>
        <begin position="267"/>
        <end position="287"/>
    </location>
</feature>
<feature type="transmembrane region" description="Helical" evidence="1">
    <location>
        <begin position="317"/>
        <end position="335"/>
    </location>
</feature>